<sequence>MELCFTARPISSLHNHLPLSTSQTHLRWKPSLLPPKRFSTNTGLLRYNSSSSKVTTEETSTGANQYVTKEPDGVVTMEEVRETEKNEYGQTEVAKDDSSADDQMQPFELLDKLNLELDSNNSFSLLLFGGGALTGLWLATAVVGAVDSIPVFPKLMEVVGLSYTLWFGTRYLLFKKNRDELAAKIEEIKQQVLGSDDD</sequence>
<gene>
    <name evidence="5" type="ORF">RJ639_000991</name>
    <name evidence="4" type="ORF">RJ639_023667</name>
</gene>
<feature type="transmembrane region" description="Helical" evidence="2">
    <location>
        <begin position="125"/>
        <end position="146"/>
    </location>
</feature>
<dbReference type="Pfam" id="PF14159">
    <property type="entry name" value="CAAD"/>
    <property type="match status" value="1"/>
</dbReference>
<comment type="subcellular location">
    <subcellularLocation>
        <location evidence="1">Membrane</location>
        <topology evidence="1">Multi-pass membrane protein</topology>
    </subcellularLocation>
</comment>
<dbReference type="EMBL" id="JAVXUP010003546">
    <property type="protein sequence ID" value="KAK2998673.1"/>
    <property type="molecule type" value="Genomic_DNA"/>
</dbReference>
<evidence type="ECO:0000313" key="4">
    <source>
        <dbReference type="EMBL" id="KAK2998673.1"/>
    </source>
</evidence>
<keyword evidence="2" id="KW-0812">Transmembrane</keyword>
<comment type="caution">
    <text evidence="5">The sequence shown here is derived from an EMBL/GenBank/DDBJ whole genome shotgun (WGS) entry which is preliminary data.</text>
</comment>
<evidence type="ECO:0000256" key="1">
    <source>
        <dbReference type="ARBA" id="ARBA00004141"/>
    </source>
</evidence>
<proteinExistence type="predicted"/>
<accession>A0AA89BHV7</accession>
<reference evidence="5" key="1">
    <citation type="submission" date="2022-12" db="EMBL/GenBank/DDBJ databases">
        <title>Draft genome assemblies for two species of Escallonia (Escalloniales).</title>
        <authorList>
            <person name="Chanderbali A."/>
            <person name="Dervinis C."/>
            <person name="Anghel I."/>
            <person name="Soltis D."/>
            <person name="Soltis P."/>
            <person name="Zapata F."/>
        </authorList>
    </citation>
    <scope>NUCLEOTIDE SEQUENCE</scope>
    <source>
        <strain evidence="5">UCBG64.0493</strain>
        <tissue evidence="5">Leaf</tissue>
    </source>
</reference>
<dbReference type="PANTHER" id="PTHR33222">
    <property type="match status" value="1"/>
</dbReference>
<evidence type="ECO:0000259" key="3">
    <source>
        <dbReference type="Pfam" id="PF14159"/>
    </source>
</evidence>
<name>A0AA89BHV7_9ASTE</name>
<dbReference type="Proteomes" id="UP001188597">
    <property type="component" value="Unassembled WGS sequence"/>
</dbReference>
<keyword evidence="2" id="KW-1133">Transmembrane helix</keyword>
<protein>
    <recommendedName>
        <fullName evidence="3">Cyanobacterial aminoacyl-tRNA synthetase CAAD domain-containing protein</fullName>
    </recommendedName>
</protein>
<dbReference type="EMBL" id="JAVXUP010000014">
    <property type="protein sequence ID" value="KAK3042915.1"/>
    <property type="molecule type" value="Genomic_DNA"/>
</dbReference>
<dbReference type="GO" id="GO:0009535">
    <property type="term" value="C:chloroplast thylakoid membrane"/>
    <property type="evidence" value="ECO:0007669"/>
    <property type="project" value="TreeGrafter"/>
</dbReference>
<dbReference type="InterPro" id="IPR033344">
    <property type="entry name" value="CURT1"/>
</dbReference>
<dbReference type="AlphaFoldDB" id="A0AA89BHV7"/>
<evidence type="ECO:0000313" key="6">
    <source>
        <dbReference type="Proteomes" id="UP001188597"/>
    </source>
</evidence>
<feature type="transmembrane region" description="Helical" evidence="2">
    <location>
        <begin position="158"/>
        <end position="174"/>
    </location>
</feature>
<feature type="domain" description="Cyanobacterial aminoacyl-tRNA synthetase CAAD" evidence="3">
    <location>
        <begin position="120"/>
        <end position="194"/>
    </location>
</feature>
<keyword evidence="6" id="KW-1185">Reference proteome</keyword>
<evidence type="ECO:0000313" key="5">
    <source>
        <dbReference type="EMBL" id="KAK3042915.1"/>
    </source>
</evidence>
<evidence type="ECO:0000256" key="2">
    <source>
        <dbReference type="SAM" id="Phobius"/>
    </source>
</evidence>
<organism evidence="5 6">
    <name type="scientific">Escallonia herrerae</name>
    <dbReference type="NCBI Taxonomy" id="1293975"/>
    <lineage>
        <taxon>Eukaryota</taxon>
        <taxon>Viridiplantae</taxon>
        <taxon>Streptophyta</taxon>
        <taxon>Embryophyta</taxon>
        <taxon>Tracheophyta</taxon>
        <taxon>Spermatophyta</taxon>
        <taxon>Magnoliopsida</taxon>
        <taxon>eudicotyledons</taxon>
        <taxon>Gunneridae</taxon>
        <taxon>Pentapetalae</taxon>
        <taxon>asterids</taxon>
        <taxon>campanulids</taxon>
        <taxon>Escalloniales</taxon>
        <taxon>Escalloniaceae</taxon>
        <taxon>Escallonia</taxon>
    </lineage>
</organism>
<dbReference type="InterPro" id="IPR025564">
    <property type="entry name" value="CAAD_dom"/>
</dbReference>
<keyword evidence="2" id="KW-0472">Membrane</keyword>
<dbReference type="PANTHER" id="PTHR33222:SF2">
    <property type="entry name" value="PROTEIN CURVATURE THYLAKOID 1D, CHLOROPLASTIC"/>
    <property type="match status" value="1"/>
</dbReference>